<organism evidence="5 6">
    <name type="scientific">Fusarium oxysporum f. sp. lycopersici (strain 4287 / CBS 123668 / FGSC 9935 / NRRL 34936)</name>
    <name type="common">Fusarium vascular wilt of tomato</name>
    <dbReference type="NCBI Taxonomy" id="426428"/>
    <lineage>
        <taxon>Eukaryota</taxon>
        <taxon>Fungi</taxon>
        <taxon>Dikarya</taxon>
        <taxon>Ascomycota</taxon>
        <taxon>Pezizomycotina</taxon>
        <taxon>Sordariomycetes</taxon>
        <taxon>Hypocreomycetidae</taxon>
        <taxon>Hypocreales</taxon>
        <taxon>Nectriaceae</taxon>
        <taxon>Fusarium</taxon>
        <taxon>Fusarium oxysporum species complex</taxon>
    </lineage>
</organism>
<dbReference type="OrthoDB" id="2139957at2759"/>
<dbReference type="GO" id="GO:0016798">
    <property type="term" value="F:hydrolase activity, acting on glycosyl bonds"/>
    <property type="evidence" value="ECO:0007669"/>
    <property type="project" value="UniProtKB-KW"/>
</dbReference>
<dbReference type="SUPFAM" id="SSF49899">
    <property type="entry name" value="Concanavalin A-like lectins/glucanases"/>
    <property type="match status" value="1"/>
</dbReference>
<evidence type="ECO:0000313" key="6">
    <source>
        <dbReference type="Proteomes" id="UP000009097"/>
    </source>
</evidence>
<evidence type="ECO:0000313" key="5">
    <source>
        <dbReference type="EMBL" id="KNB09649.1"/>
    </source>
</evidence>
<evidence type="ECO:0000259" key="4">
    <source>
        <dbReference type="Pfam" id="PF17851"/>
    </source>
</evidence>
<protein>
    <recommendedName>
        <fullName evidence="4">Beta-xylosidase C-terminal Concanavalin A-like domain-containing protein</fullName>
    </recommendedName>
</protein>
<dbReference type="VEuPathDB" id="FungiDB:FOXG_10186"/>
<keyword evidence="3" id="KW-0732">Signal</keyword>
<accession>A0A0J9VE49</accession>
<feature type="domain" description="Beta-xylosidase C-terminal Concanavalin A-like" evidence="4">
    <location>
        <begin position="88"/>
        <end position="282"/>
    </location>
</feature>
<dbReference type="AlphaFoldDB" id="A0A0J9VE49"/>
<reference evidence="5" key="2">
    <citation type="journal article" date="2010" name="Nature">
        <title>Comparative genomics reveals mobile pathogenicity chromosomes in Fusarium.</title>
        <authorList>
            <person name="Ma L.J."/>
            <person name="van der Does H.C."/>
            <person name="Borkovich K.A."/>
            <person name="Coleman J.J."/>
            <person name="Daboussi M.J."/>
            <person name="Di Pietro A."/>
            <person name="Dufresne M."/>
            <person name="Freitag M."/>
            <person name="Grabherr M."/>
            <person name="Henrissat B."/>
            <person name="Houterman P.M."/>
            <person name="Kang S."/>
            <person name="Shim W.B."/>
            <person name="Woloshuk C."/>
            <person name="Xie X."/>
            <person name="Xu J.R."/>
            <person name="Antoniw J."/>
            <person name="Baker S.E."/>
            <person name="Bluhm B.H."/>
            <person name="Breakspear A."/>
            <person name="Brown D.W."/>
            <person name="Butchko R.A."/>
            <person name="Chapman S."/>
            <person name="Coulson R."/>
            <person name="Coutinho P.M."/>
            <person name="Danchin E.G."/>
            <person name="Diener A."/>
            <person name="Gale L.R."/>
            <person name="Gardiner D.M."/>
            <person name="Goff S."/>
            <person name="Hammond-Kosack K.E."/>
            <person name="Hilburn K."/>
            <person name="Hua-Van A."/>
            <person name="Jonkers W."/>
            <person name="Kazan K."/>
            <person name="Kodira C.D."/>
            <person name="Koehrsen M."/>
            <person name="Kumar L."/>
            <person name="Lee Y.H."/>
            <person name="Li L."/>
            <person name="Manners J.M."/>
            <person name="Miranda-Saavedra D."/>
            <person name="Mukherjee M."/>
            <person name="Park G."/>
            <person name="Park J."/>
            <person name="Park S.Y."/>
            <person name="Proctor R.H."/>
            <person name="Regev A."/>
            <person name="Ruiz-Roldan M.C."/>
            <person name="Sain D."/>
            <person name="Sakthikumar S."/>
            <person name="Sykes S."/>
            <person name="Schwartz D.C."/>
            <person name="Turgeon B.G."/>
            <person name="Wapinski I."/>
            <person name="Yoder O."/>
            <person name="Young S."/>
            <person name="Zeng Q."/>
            <person name="Zhou S."/>
            <person name="Galagan J."/>
            <person name="Cuomo C.A."/>
            <person name="Kistler H.C."/>
            <person name="Rep M."/>
        </authorList>
    </citation>
    <scope>NUCLEOTIDE SEQUENCE [LARGE SCALE GENOMIC DNA]</scope>
    <source>
        <strain evidence="5">4287</strain>
    </source>
</reference>
<sequence>MRAILGLLFSVAAAMAEKFTNPVIWEDLSDVEVTRAGDAYFMTASTFHYSPGAPVLRSYDLITLVNGQWGDYDYPLPKRTVPSPIGTDTFPGPNLRADWEWNHNPDTKSFTVNNGLTLKTVTVTKDLYQARNTLTHRIRGPQGTGTVLIDFSKMADGDRTGLAVLRDSSAWIGIEREGSNFNLVFNTGLSMNTDWTTKSTGSVSARQNNVSFRKVYLRVTADIRPGAAGSAVFSYSTDGNSFTNFGSTVSLGNDWQFFPGHRYGILNYATKSLGGYVLISRFDNK</sequence>
<dbReference type="PANTHER" id="PTHR42812:SF15">
    <property type="entry name" value="HYDROLASE, PUTATIVE (AFU_ORTHOLOGUE AFUA_2G00930)-RELATED"/>
    <property type="match status" value="1"/>
</dbReference>
<reference evidence="5" key="1">
    <citation type="submission" date="2007-04" db="EMBL/GenBank/DDBJ databases">
        <authorList>
            <consortium name="The Broad Institute Genome Sequencing Platform"/>
            <person name="Birren B."/>
            <person name="Lander E."/>
            <person name="Galagan J."/>
            <person name="Nusbaum C."/>
            <person name="Devon K."/>
            <person name="Ma L.-J."/>
            <person name="Jaffe D."/>
            <person name="Butler J."/>
            <person name="Alvarez P."/>
            <person name="Gnerre S."/>
            <person name="Grabherr M."/>
            <person name="Kleber M."/>
            <person name="Mauceli E."/>
            <person name="Brockman W."/>
            <person name="MacCallum I.A."/>
            <person name="Young S."/>
            <person name="LaButti K."/>
            <person name="DeCaprio D."/>
            <person name="Crawford M."/>
            <person name="Koehrsen M."/>
            <person name="Engels R."/>
            <person name="Montgomery P."/>
            <person name="Pearson M."/>
            <person name="Howarth C."/>
            <person name="Larson L."/>
            <person name="White J."/>
            <person name="O'Leary S."/>
            <person name="Kodira C."/>
            <person name="Zeng Q."/>
            <person name="Yandava C."/>
            <person name="Alvarado L."/>
            <person name="Kistler C."/>
            <person name="Shim W.-B."/>
            <person name="Kang S."/>
            <person name="Woloshuk C."/>
        </authorList>
    </citation>
    <scope>NUCLEOTIDE SEQUENCE</scope>
    <source>
        <strain evidence="5">4287</strain>
    </source>
</reference>
<dbReference type="SUPFAM" id="SSF75005">
    <property type="entry name" value="Arabinanase/levansucrase/invertase"/>
    <property type="match status" value="1"/>
</dbReference>
<dbReference type="KEGG" id="fox:FOXG_10186"/>
<dbReference type="RefSeq" id="XP_018247694.1">
    <property type="nucleotide sequence ID" value="XM_018389427.1"/>
</dbReference>
<dbReference type="Gene3D" id="2.60.120.200">
    <property type="match status" value="1"/>
</dbReference>
<dbReference type="InterPro" id="IPR013320">
    <property type="entry name" value="ConA-like_dom_sf"/>
</dbReference>
<dbReference type="Proteomes" id="UP000009097">
    <property type="component" value="Unassembled WGS sequence"/>
</dbReference>
<name>A0A0J9VE49_FUSO4</name>
<proteinExistence type="predicted"/>
<dbReference type="InterPro" id="IPR041542">
    <property type="entry name" value="GH43_C2"/>
</dbReference>
<evidence type="ECO:0000256" key="1">
    <source>
        <dbReference type="ARBA" id="ARBA00022801"/>
    </source>
</evidence>
<dbReference type="GeneID" id="28951680"/>
<keyword evidence="1" id="KW-0378">Hydrolase</keyword>
<evidence type="ECO:0000256" key="3">
    <source>
        <dbReference type="SAM" id="SignalP"/>
    </source>
</evidence>
<dbReference type="Pfam" id="PF17851">
    <property type="entry name" value="GH43_C2"/>
    <property type="match status" value="1"/>
</dbReference>
<keyword evidence="2" id="KW-0326">Glycosidase</keyword>
<evidence type="ECO:0000256" key="2">
    <source>
        <dbReference type="ARBA" id="ARBA00023295"/>
    </source>
</evidence>
<feature type="chain" id="PRO_5005324643" description="Beta-xylosidase C-terminal Concanavalin A-like domain-containing protein" evidence="3">
    <location>
        <begin position="17"/>
        <end position="285"/>
    </location>
</feature>
<dbReference type="InterPro" id="IPR051795">
    <property type="entry name" value="Glycosyl_Hydrlase_43"/>
</dbReference>
<gene>
    <name evidence="5" type="ORF">FOXG_10186</name>
</gene>
<feature type="signal peptide" evidence="3">
    <location>
        <begin position="1"/>
        <end position="16"/>
    </location>
</feature>
<dbReference type="InterPro" id="IPR023296">
    <property type="entry name" value="Glyco_hydro_beta-prop_sf"/>
</dbReference>
<dbReference type="PANTHER" id="PTHR42812">
    <property type="entry name" value="BETA-XYLOSIDASE"/>
    <property type="match status" value="1"/>
</dbReference>
<dbReference type="EMBL" id="DS231707">
    <property type="protein sequence ID" value="KNB09649.1"/>
    <property type="molecule type" value="Genomic_DNA"/>
</dbReference>